<protein>
    <submittedName>
        <fullName evidence="3">Uncharacterized protein</fullName>
    </submittedName>
</protein>
<gene>
    <name evidence="3" type="ORF">CVT24_011169</name>
</gene>
<proteinExistence type="predicted"/>
<keyword evidence="2" id="KW-0812">Transmembrane</keyword>
<feature type="region of interest" description="Disordered" evidence="1">
    <location>
        <begin position="490"/>
        <end position="510"/>
    </location>
</feature>
<reference evidence="3 4" key="1">
    <citation type="journal article" date="2018" name="Evol. Lett.">
        <title>Horizontal gene cluster transfer increased hallucinogenic mushroom diversity.</title>
        <authorList>
            <person name="Reynolds H.T."/>
            <person name="Vijayakumar V."/>
            <person name="Gluck-Thaler E."/>
            <person name="Korotkin H.B."/>
            <person name="Matheny P.B."/>
            <person name="Slot J.C."/>
        </authorList>
    </citation>
    <scope>NUCLEOTIDE SEQUENCE [LARGE SCALE GENOMIC DNA]</scope>
    <source>
        <strain evidence="3 4">2629</strain>
    </source>
</reference>
<dbReference type="InParanoid" id="A0A409YGD3"/>
<keyword evidence="4" id="KW-1185">Reference proteome</keyword>
<name>A0A409YGD3_9AGAR</name>
<evidence type="ECO:0000313" key="3">
    <source>
        <dbReference type="EMBL" id="PPR02070.1"/>
    </source>
</evidence>
<evidence type="ECO:0000313" key="4">
    <source>
        <dbReference type="Proteomes" id="UP000284842"/>
    </source>
</evidence>
<dbReference type="Proteomes" id="UP000284842">
    <property type="component" value="Unassembled WGS sequence"/>
</dbReference>
<organism evidence="3 4">
    <name type="scientific">Panaeolus cyanescens</name>
    <dbReference type="NCBI Taxonomy" id="181874"/>
    <lineage>
        <taxon>Eukaryota</taxon>
        <taxon>Fungi</taxon>
        <taxon>Dikarya</taxon>
        <taxon>Basidiomycota</taxon>
        <taxon>Agaricomycotina</taxon>
        <taxon>Agaricomycetes</taxon>
        <taxon>Agaricomycetidae</taxon>
        <taxon>Agaricales</taxon>
        <taxon>Agaricineae</taxon>
        <taxon>Galeropsidaceae</taxon>
        <taxon>Panaeolus</taxon>
    </lineage>
</organism>
<keyword evidence="2" id="KW-1133">Transmembrane helix</keyword>
<dbReference type="EMBL" id="NHTK01001192">
    <property type="protein sequence ID" value="PPR02070.1"/>
    <property type="molecule type" value="Genomic_DNA"/>
</dbReference>
<evidence type="ECO:0000256" key="2">
    <source>
        <dbReference type="SAM" id="Phobius"/>
    </source>
</evidence>
<accession>A0A409YGD3</accession>
<sequence>MSLIPRSILVDDTNPLIQYDGTWFSDASGALDNTGADGTTFNKTLHWTTENGTITFPYTGTIVNVVGSTRVRNDTGIPDPEWECSVDGVPMRNNVITDEENNWNLCTSAGTPEGDHVLTVKITVRQAQTYYLDRIIYTPSSSVPLDDKTLIINDNDPALQYGPGWGPASFGGQHATTLSGSKVTLDFIGVSLRWFAAIDRTKSPTHATFSVDQSTPTDFVIGSGGVAPNAAMLFTQNLFTTPDLAPGPHHLEVIFLGNEQTTNLMLDFLVVQNSTTPLGQATTPPTGTNTTKAATNTLPSSSNQPFFPTTIIPNDSTRPSSSSHLGPIIGGALGGLIIFLGGFLVLYCRLRQKRKQHSHIIPLTERQTFLVSAGSASNPASHILPPSKLARQHQPSTEFTPSSLSYRTQSPMWSNTTGSSAAMVDPNTTPFPLTGSNDPAESEGIVIHHDSGIRNLNVVPPRQVQVPPLYTESTTTTEMRWNENQIFAPSLEDAESVTNDGSGLFGDEAG</sequence>
<dbReference type="STRING" id="181874.A0A409YGD3"/>
<feature type="transmembrane region" description="Helical" evidence="2">
    <location>
        <begin position="325"/>
        <end position="348"/>
    </location>
</feature>
<dbReference type="Gene3D" id="2.60.120.260">
    <property type="entry name" value="Galactose-binding domain-like"/>
    <property type="match status" value="2"/>
</dbReference>
<dbReference type="OrthoDB" id="3029306at2759"/>
<feature type="compositionally biased region" description="Polar residues" evidence="1">
    <location>
        <begin position="393"/>
        <end position="412"/>
    </location>
</feature>
<dbReference type="AlphaFoldDB" id="A0A409YGD3"/>
<keyword evidence="2" id="KW-0472">Membrane</keyword>
<comment type="caution">
    <text evidence="3">The sequence shown here is derived from an EMBL/GenBank/DDBJ whole genome shotgun (WGS) entry which is preliminary data.</text>
</comment>
<feature type="region of interest" description="Disordered" evidence="1">
    <location>
        <begin position="384"/>
        <end position="412"/>
    </location>
</feature>
<evidence type="ECO:0000256" key="1">
    <source>
        <dbReference type="SAM" id="MobiDB-lite"/>
    </source>
</evidence>